<evidence type="ECO:0000256" key="9">
    <source>
        <dbReference type="SAM" id="MobiDB-lite"/>
    </source>
</evidence>
<proteinExistence type="inferred from homology"/>
<dbReference type="RefSeq" id="WP_143126015.1">
    <property type="nucleotide sequence ID" value="NZ_VJMG01000042.1"/>
</dbReference>
<dbReference type="PANTHER" id="PTHR47245:SF2">
    <property type="entry name" value="PEPTIDYL-PROLYL CIS-TRANS ISOMERASE HP_0175-RELATED"/>
    <property type="match status" value="1"/>
</dbReference>
<dbReference type="Gene3D" id="3.10.50.40">
    <property type="match status" value="1"/>
</dbReference>
<evidence type="ECO:0000259" key="10">
    <source>
        <dbReference type="PROSITE" id="PS50198"/>
    </source>
</evidence>
<dbReference type="Proteomes" id="UP000316801">
    <property type="component" value="Unassembled WGS sequence"/>
</dbReference>
<evidence type="ECO:0000256" key="5">
    <source>
        <dbReference type="ARBA" id="ARBA00023110"/>
    </source>
</evidence>
<feature type="region of interest" description="Disordered" evidence="9">
    <location>
        <begin position="1"/>
        <end position="31"/>
    </location>
</feature>
<comment type="caution">
    <text evidence="11">The sequence shown here is derived from an EMBL/GenBank/DDBJ whole genome shotgun (WGS) entry which is preliminary data.</text>
</comment>
<organism evidence="11 12">
    <name type="scientific">Rhizobium straminoryzae</name>
    <dbReference type="NCBI Taxonomy" id="1387186"/>
    <lineage>
        <taxon>Bacteria</taxon>
        <taxon>Pseudomonadati</taxon>
        <taxon>Pseudomonadota</taxon>
        <taxon>Alphaproteobacteria</taxon>
        <taxon>Hyphomicrobiales</taxon>
        <taxon>Rhizobiaceae</taxon>
        <taxon>Rhizobium/Agrobacterium group</taxon>
        <taxon>Rhizobium</taxon>
    </lineage>
</organism>
<dbReference type="GO" id="GO:0003755">
    <property type="term" value="F:peptidyl-prolyl cis-trans isomerase activity"/>
    <property type="evidence" value="ECO:0007669"/>
    <property type="project" value="UniProtKB-KW"/>
</dbReference>
<dbReference type="Pfam" id="PF00639">
    <property type="entry name" value="Rotamase"/>
    <property type="match status" value="1"/>
</dbReference>
<dbReference type="PROSITE" id="PS01096">
    <property type="entry name" value="PPIC_PPIASE_1"/>
    <property type="match status" value="1"/>
</dbReference>
<dbReference type="InterPro" id="IPR000297">
    <property type="entry name" value="PPIase_PpiC"/>
</dbReference>
<dbReference type="SUPFAM" id="SSF109998">
    <property type="entry name" value="Triger factor/SurA peptide-binding domain-like"/>
    <property type="match status" value="1"/>
</dbReference>
<dbReference type="InterPro" id="IPR023058">
    <property type="entry name" value="PPIase_PpiC_CS"/>
</dbReference>
<evidence type="ECO:0000256" key="7">
    <source>
        <dbReference type="ARBA" id="ARBA00031484"/>
    </source>
</evidence>
<sequence>MVNLLDRLKPKAPAHDHGCGHGHASDHVHGNVPANAAQESYSGYQEPDTTVPPKAQPLFRRIRVNGVEIAEHLILAETQNHPSENPGEALAQAARALVIRQLLLSRAAELHVSATPVLDDEGRRETDEDAAIRAVIEQETRAPTATDEECRRYFDNNRQRFTCEPMWEARHILVAADPSDHKARQTARETAEGLIAMLRQRPQAFASLAAEFSACPSAPHGGNLGQLSPGSTVPEFEVALRGLCPGETVATPVESRYGFHIIRLDRRIEAQQLPFESVRETIAGWLEAAAWSRSVSQYIGLLAADAEIEGMNLLGARGGM</sequence>
<reference evidence="11 12" key="1">
    <citation type="submission" date="2019-07" db="EMBL/GenBank/DDBJ databases">
        <title>Ln-dependent methylotrophs.</title>
        <authorList>
            <person name="Tani A."/>
        </authorList>
    </citation>
    <scope>NUCLEOTIDE SEQUENCE [LARGE SCALE GENOMIC DNA]</scope>
    <source>
        <strain evidence="11 12">SM12</strain>
    </source>
</reference>
<feature type="domain" description="PpiC" evidence="10">
    <location>
        <begin position="164"/>
        <end position="266"/>
    </location>
</feature>
<evidence type="ECO:0000256" key="3">
    <source>
        <dbReference type="ARBA" id="ARBA00013194"/>
    </source>
</evidence>
<dbReference type="AlphaFoldDB" id="A0A549T6Q6"/>
<evidence type="ECO:0000256" key="2">
    <source>
        <dbReference type="ARBA" id="ARBA00007656"/>
    </source>
</evidence>
<comment type="similarity">
    <text evidence="2">Belongs to the PpiC/parvulin rotamase family.</text>
</comment>
<dbReference type="InterPro" id="IPR050245">
    <property type="entry name" value="PrsA_foldase"/>
</dbReference>
<keyword evidence="5 8" id="KW-0697">Rotamase</keyword>
<evidence type="ECO:0000256" key="8">
    <source>
        <dbReference type="PROSITE-ProRule" id="PRU00278"/>
    </source>
</evidence>
<dbReference type="SUPFAM" id="SSF54534">
    <property type="entry name" value="FKBP-like"/>
    <property type="match status" value="1"/>
</dbReference>
<evidence type="ECO:0000313" key="11">
    <source>
        <dbReference type="EMBL" id="TRL37551.1"/>
    </source>
</evidence>
<feature type="compositionally biased region" description="Basic and acidic residues" evidence="9">
    <location>
        <begin position="1"/>
        <end position="29"/>
    </location>
</feature>
<dbReference type="InterPro" id="IPR027304">
    <property type="entry name" value="Trigger_fact/SurA_dom_sf"/>
</dbReference>
<evidence type="ECO:0000256" key="1">
    <source>
        <dbReference type="ARBA" id="ARBA00000971"/>
    </source>
</evidence>
<comment type="catalytic activity">
    <reaction evidence="1">
        <text>[protein]-peptidylproline (omega=180) = [protein]-peptidylproline (omega=0)</text>
        <dbReference type="Rhea" id="RHEA:16237"/>
        <dbReference type="Rhea" id="RHEA-COMP:10747"/>
        <dbReference type="Rhea" id="RHEA-COMP:10748"/>
        <dbReference type="ChEBI" id="CHEBI:83833"/>
        <dbReference type="ChEBI" id="CHEBI:83834"/>
        <dbReference type="EC" id="5.2.1.8"/>
    </reaction>
</comment>
<keyword evidence="12" id="KW-1185">Reference proteome</keyword>
<dbReference type="EMBL" id="VJMG01000042">
    <property type="protein sequence ID" value="TRL37551.1"/>
    <property type="molecule type" value="Genomic_DNA"/>
</dbReference>
<dbReference type="InterPro" id="IPR046357">
    <property type="entry name" value="PPIase_dom_sf"/>
</dbReference>
<evidence type="ECO:0000313" key="12">
    <source>
        <dbReference type="Proteomes" id="UP000316801"/>
    </source>
</evidence>
<evidence type="ECO:0000256" key="4">
    <source>
        <dbReference type="ARBA" id="ARBA00018370"/>
    </source>
</evidence>
<dbReference type="EC" id="5.2.1.8" evidence="3"/>
<evidence type="ECO:0000256" key="6">
    <source>
        <dbReference type="ARBA" id="ARBA00030642"/>
    </source>
</evidence>
<gene>
    <name evidence="11" type="ORF">FNA46_14950</name>
</gene>
<protein>
    <recommendedName>
        <fullName evidence="4">Parvulin-like PPIase</fullName>
        <ecNumber evidence="3">5.2.1.8</ecNumber>
    </recommendedName>
    <alternativeName>
        <fullName evidence="6">Peptidyl-prolyl cis-trans isomerase plp</fullName>
    </alternativeName>
    <alternativeName>
        <fullName evidence="7">Rotamase plp</fullName>
    </alternativeName>
</protein>
<accession>A0A549T6Q6</accession>
<dbReference type="PROSITE" id="PS50198">
    <property type="entry name" value="PPIC_PPIASE_2"/>
    <property type="match status" value="1"/>
</dbReference>
<name>A0A549T6Q6_9HYPH</name>
<dbReference type="PANTHER" id="PTHR47245">
    <property type="entry name" value="PEPTIDYLPROLYL ISOMERASE"/>
    <property type="match status" value="1"/>
</dbReference>
<keyword evidence="8 11" id="KW-0413">Isomerase</keyword>